<dbReference type="InterPro" id="IPR029499">
    <property type="entry name" value="PduO-typ"/>
</dbReference>
<dbReference type="InterPro" id="IPR036451">
    <property type="entry name" value="CblAdoTrfase-like_sf"/>
</dbReference>
<dbReference type="PANTHER" id="PTHR12213">
    <property type="entry name" value="CORRINOID ADENOSYLTRANSFERASE"/>
    <property type="match status" value="1"/>
</dbReference>
<evidence type="ECO:0000256" key="4">
    <source>
        <dbReference type="ARBA" id="ARBA00012454"/>
    </source>
</evidence>
<dbReference type="HOGENOM" id="CLU_083486_0_1_9"/>
<evidence type="ECO:0000259" key="16">
    <source>
        <dbReference type="Pfam" id="PF01923"/>
    </source>
</evidence>
<evidence type="ECO:0000256" key="3">
    <source>
        <dbReference type="ARBA" id="ARBA00011233"/>
    </source>
</evidence>
<evidence type="ECO:0000256" key="8">
    <source>
        <dbReference type="ARBA" id="ARBA00022741"/>
    </source>
</evidence>
<comment type="catalytic activity">
    <reaction evidence="13 15">
        <text>2 cob(II)yrinate a,c diamide + reduced [electron-transfer flavoprotein] + 2 ATP = 2 adenosylcob(III)yrinate a,c-diamide + 2 triphosphate + oxidized [electron-transfer flavoprotein] + 3 H(+)</text>
        <dbReference type="Rhea" id="RHEA:11528"/>
        <dbReference type="Rhea" id="RHEA-COMP:10685"/>
        <dbReference type="Rhea" id="RHEA-COMP:10686"/>
        <dbReference type="ChEBI" id="CHEBI:15378"/>
        <dbReference type="ChEBI" id="CHEBI:18036"/>
        <dbReference type="ChEBI" id="CHEBI:30616"/>
        <dbReference type="ChEBI" id="CHEBI:57692"/>
        <dbReference type="ChEBI" id="CHEBI:58307"/>
        <dbReference type="ChEBI" id="CHEBI:58503"/>
        <dbReference type="ChEBI" id="CHEBI:58537"/>
        <dbReference type="EC" id="2.5.1.17"/>
    </reaction>
</comment>
<evidence type="ECO:0000256" key="5">
    <source>
        <dbReference type="ARBA" id="ARBA00020963"/>
    </source>
</evidence>
<dbReference type="UniPathway" id="UPA00148">
    <property type="reaction ID" value="UER00233"/>
</dbReference>
<dbReference type="SUPFAM" id="SSF89028">
    <property type="entry name" value="Cobalamin adenosyltransferase-like"/>
    <property type="match status" value="1"/>
</dbReference>
<evidence type="ECO:0000256" key="2">
    <source>
        <dbReference type="ARBA" id="ARBA00007487"/>
    </source>
</evidence>
<evidence type="ECO:0000256" key="1">
    <source>
        <dbReference type="ARBA" id="ARBA00005121"/>
    </source>
</evidence>
<dbReference type="Proteomes" id="UP000016644">
    <property type="component" value="Unassembled WGS sequence"/>
</dbReference>
<keyword evidence="7 15" id="KW-0808">Transferase</keyword>
<reference evidence="17 18" key="1">
    <citation type="submission" date="2013-06" db="EMBL/GenBank/DDBJ databases">
        <authorList>
            <person name="Weinstock G."/>
            <person name="Sodergren E."/>
            <person name="Lobos E.A."/>
            <person name="Fulton L."/>
            <person name="Fulton R."/>
            <person name="Courtney L."/>
            <person name="Fronick C."/>
            <person name="O'Laughlin M."/>
            <person name="Godfrey J."/>
            <person name="Wilson R.M."/>
            <person name="Miner T."/>
            <person name="Farmer C."/>
            <person name="Delehaunty K."/>
            <person name="Cordes M."/>
            <person name="Minx P."/>
            <person name="Tomlinson C."/>
            <person name="Chen J."/>
            <person name="Wollam A."/>
            <person name="Pepin K.H."/>
            <person name="Bhonagiri V."/>
            <person name="Zhang X."/>
            <person name="Warren W."/>
            <person name="Mitreva M."/>
            <person name="Mardis E.R."/>
            <person name="Wilson R.K."/>
        </authorList>
    </citation>
    <scope>NUCLEOTIDE SEQUENCE [LARGE SCALE GENOMIC DNA]</scope>
    <source>
        <strain evidence="17 18">ATCC 14869</strain>
    </source>
</reference>
<gene>
    <name evidence="17" type="ORF">HMPREF0495_00101</name>
</gene>
<feature type="domain" description="Cobalamin adenosyltransferase-like" evidence="16">
    <location>
        <begin position="10"/>
        <end position="172"/>
    </location>
</feature>
<evidence type="ECO:0000313" key="17">
    <source>
        <dbReference type="EMBL" id="ERK46036.1"/>
    </source>
</evidence>
<proteinExistence type="inferred from homology"/>
<comment type="pathway">
    <text evidence="1 15">Cofactor biosynthesis; adenosylcobalamin biosynthesis; adenosylcobalamin from cob(II)yrinate a,c-diamide: step 2/7.</text>
</comment>
<protein>
    <recommendedName>
        <fullName evidence="5 15">Corrinoid adenosyltransferase</fullName>
        <ecNumber evidence="4 15">2.5.1.17</ecNumber>
    </recommendedName>
    <alternativeName>
        <fullName evidence="10 15">Cob(II)alamin adenosyltransferase</fullName>
    </alternativeName>
    <alternativeName>
        <fullName evidence="12 15">Cob(II)yrinic acid a,c-diamide adenosyltransferase</fullName>
    </alternativeName>
    <alternativeName>
        <fullName evidence="11 15">Cobinamide/cobalamin adenosyltransferase</fullName>
    </alternativeName>
</protein>
<organism evidence="17 18">
    <name type="scientific">Levilactobacillus brevis ATCC 14869 = DSM 20054</name>
    <dbReference type="NCBI Taxonomy" id="649758"/>
    <lineage>
        <taxon>Bacteria</taxon>
        <taxon>Bacillati</taxon>
        <taxon>Bacillota</taxon>
        <taxon>Bacilli</taxon>
        <taxon>Lactobacillales</taxon>
        <taxon>Lactobacillaceae</taxon>
        <taxon>Levilactobacillus</taxon>
    </lineage>
</organism>
<accession>U2PPJ2</accession>
<dbReference type="FunFam" id="1.20.1200.10:FF:000001">
    <property type="entry name" value="Cob(I)yrinic acid a,c-diamide adenosyltransferase"/>
    <property type="match status" value="1"/>
</dbReference>
<dbReference type="PATRIC" id="fig|649758.3.peg.94"/>
<dbReference type="Gene3D" id="1.20.1200.10">
    <property type="entry name" value="Cobalamin adenosyltransferase-like"/>
    <property type="match status" value="1"/>
</dbReference>
<evidence type="ECO:0000256" key="6">
    <source>
        <dbReference type="ARBA" id="ARBA00022573"/>
    </source>
</evidence>
<evidence type="ECO:0000256" key="14">
    <source>
        <dbReference type="ARBA" id="ARBA00048692"/>
    </source>
</evidence>
<dbReference type="InterPro" id="IPR016030">
    <property type="entry name" value="CblAdoTrfase-like"/>
</dbReference>
<evidence type="ECO:0000256" key="11">
    <source>
        <dbReference type="ARBA" id="ARBA00033334"/>
    </source>
</evidence>
<evidence type="ECO:0000256" key="15">
    <source>
        <dbReference type="RuleBase" id="RU366026"/>
    </source>
</evidence>
<comment type="subunit">
    <text evidence="3">Homotrimer.</text>
</comment>
<dbReference type="GO" id="GO:0005524">
    <property type="term" value="F:ATP binding"/>
    <property type="evidence" value="ECO:0007669"/>
    <property type="project" value="UniProtKB-UniRule"/>
</dbReference>
<dbReference type="NCBIfam" id="TIGR00636">
    <property type="entry name" value="PduO_Nterm"/>
    <property type="match status" value="1"/>
</dbReference>
<comment type="catalytic activity">
    <reaction evidence="14 15">
        <text>2 cob(II)alamin + reduced [electron-transfer flavoprotein] + 2 ATP = 2 adenosylcob(III)alamin + 2 triphosphate + oxidized [electron-transfer flavoprotein] + 3 H(+)</text>
        <dbReference type="Rhea" id="RHEA:28671"/>
        <dbReference type="Rhea" id="RHEA-COMP:10685"/>
        <dbReference type="Rhea" id="RHEA-COMP:10686"/>
        <dbReference type="ChEBI" id="CHEBI:15378"/>
        <dbReference type="ChEBI" id="CHEBI:16304"/>
        <dbReference type="ChEBI" id="CHEBI:18036"/>
        <dbReference type="ChEBI" id="CHEBI:18408"/>
        <dbReference type="ChEBI" id="CHEBI:30616"/>
        <dbReference type="ChEBI" id="CHEBI:57692"/>
        <dbReference type="ChEBI" id="CHEBI:58307"/>
        <dbReference type="EC" id="2.5.1.17"/>
    </reaction>
</comment>
<name>U2PPJ2_LEVBR</name>
<dbReference type="GO" id="GO:0009236">
    <property type="term" value="P:cobalamin biosynthetic process"/>
    <property type="evidence" value="ECO:0007669"/>
    <property type="project" value="UniProtKB-UniRule"/>
</dbReference>
<keyword evidence="6 15" id="KW-0169">Cobalamin biosynthesis</keyword>
<dbReference type="Pfam" id="PF01923">
    <property type="entry name" value="Cob_adeno_trans"/>
    <property type="match status" value="1"/>
</dbReference>
<evidence type="ECO:0000256" key="12">
    <source>
        <dbReference type="ARBA" id="ARBA00033354"/>
    </source>
</evidence>
<dbReference type="EC" id="2.5.1.17" evidence="4 15"/>
<evidence type="ECO:0000256" key="10">
    <source>
        <dbReference type="ARBA" id="ARBA00031529"/>
    </source>
</evidence>
<dbReference type="AlphaFoldDB" id="U2PPJ2"/>
<sequence>MKGEISMQLYTGVGDKGLTRLVDGGKVSKDSDRVWAYGTLDELNTFVGLAIAELDSQELSLIKELTQLQHCLFDLGTDLANPKLNWDNMRFNPQYIDWIEKRIDVYQDEPPEISRFILPGGSKASALFQVCRTVTRRAERQIVTLNWSTKLPPELLIFVNRLSDYFYALARVINYRLKMPEIFYEHGKTVFH</sequence>
<evidence type="ECO:0000256" key="7">
    <source>
        <dbReference type="ARBA" id="ARBA00022679"/>
    </source>
</evidence>
<comment type="caution">
    <text evidence="17">The sequence shown here is derived from an EMBL/GenBank/DDBJ whole genome shotgun (WGS) entry which is preliminary data.</text>
</comment>
<evidence type="ECO:0000256" key="13">
    <source>
        <dbReference type="ARBA" id="ARBA00048555"/>
    </source>
</evidence>
<comment type="similarity">
    <text evidence="2 15">Belongs to the Cob(I)alamin adenosyltransferase family.</text>
</comment>
<evidence type="ECO:0000256" key="9">
    <source>
        <dbReference type="ARBA" id="ARBA00022840"/>
    </source>
</evidence>
<keyword evidence="8 15" id="KW-0547">Nucleotide-binding</keyword>
<dbReference type="EMBL" id="AWVK01000003">
    <property type="protein sequence ID" value="ERK46036.1"/>
    <property type="molecule type" value="Genomic_DNA"/>
</dbReference>
<keyword evidence="9 15" id="KW-0067">ATP-binding</keyword>
<dbReference type="PANTHER" id="PTHR12213:SF0">
    <property type="entry name" value="CORRINOID ADENOSYLTRANSFERASE MMAB"/>
    <property type="match status" value="1"/>
</dbReference>
<evidence type="ECO:0000313" key="18">
    <source>
        <dbReference type="Proteomes" id="UP000016644"/>
    </source>
</evidence>
<dbReference type="GO" id="GO:0008817">
    <property type="term" value="F:corrinoid adenosyltransferase activity"/>
    <property type="evidence" value="ECO:0007669"/>
    <property type="project" value="UniProtKB-UniRule"/>
</dbReference>